<evidence type="ECO:0000313" key="2">
    <source>
        <dbReference type="Proteomes" id="UP001223978"/>
    </source>
</evidence>
<dbReference type="RefSeq" id="WP_282546267.1">
    <property type="nucleotide sequence ID" value="NZ_JASCIQ010000044.1"/>
</dbReference>
<organism evidence="1 2">
    <name type="scientific">Streptomyces cavernicola</name>
    <dbReference type="NCBI Taxonomy" id="3043613"/>
    <lineage>
        <taxon>Bacteria</taxon>
        <taxon>Bacillati</taxon>
        <taxon>Actinomycetota</taxon>
        <taxon>Actinomycetes</taxon>
        <taxon>Kitasatosporales</taxon>
        <taxon>Streptomycetaceae</taxon>
        <taxon>Streptomyces</taxon>
    </lineage>
</organism>
<sequence length="80" mass="9119">MTLNHTESFMANVWVQAVNPRRPDTLILVRTDTITQLSVNDVRILASRVESNDAFLLVHRDVEGSKPLPEDFHMSYLVTP</sequence>
<proteinExistence type="predicted"/>
<reference evidence="1 2" key="1">
    <citation type="submission" date="2023-05" db="EMBL/GenBank/DDBJ databases">
        <title>Draft genome sequence of Streptomyces sp. B-S-A6 isolated from a cave soil in Thailand.</title>
        <authorList>
            <person name="Chamroensaksri N."/>
            <person name="Muangham S."/>
        </authorList>
    </citation>
    <scope>NUCLEOTIDE SEQUENCE [LARGE SCALE GENOMIC DNA]</scope>
    <source>
        <strain evidence="1 2">B-S-A6</strain>
    </source>
</reference>
<name>A0ABT6SJI8_9ACTN</name>
<protein>
    <submittedName>
        <fullName evidence="1">Uncharacterized protein</fullName>
    </submittedName>
</protein>
<dbReference type="EMBL" id="JASCIQ010000044">
    <property type="protein sequence ID" value="MDI3408358.1"/>
    <property type="molecule type" value="Genomic_DNA"/>
</dbReference>
<dbReference type="Proteomes" id="UP001223978">
    <property type="component" value="Unassembled WGS sequence"/>
</dbReference>
<gene>
    <name evidence="1" type="ORF">QIS96_31630</name>
</gene>
<evidence type="ECO:0000313" key="1">
    <source>
        <dbReference type="EMBL" id="MDI3408358.1"/>
    </source>
</evidence>
<keyword evidence="2" id="KW-1185">Reference proteome</keyword>
<comment type="caution">
    <text evidence="1">The sequence shown here is derived from an EMBL/GenBank/DDBJ whole genome shotgun (WGS) entry which is preliminary data.</text>
</comment>
<accession>A0ABT6SJI8</accession>